<organism evidence="12 13">
    <name type="scientific">bacterium (Candidatus Blackallbacteria) CG17_big_fil_post_rev_8_21_14_2_50_48_46</name>
    <dbReference type="NCBI Taxonomy" id="2014261"/>
    <lineage>
        <taxon>Bacteria</taxon>
        <taxon>Candidatus Blackallbacteria</taxon>
    </lineage>
</organism>
<sequence>MLSAKRTGGLLLLGALCACSSSLSGAGTAELKALQTSDWHWNLPQGYPEPAVPDDNPMSQAKVELGRHLFYDTRLSSNGKMSCASCHDQKRAFSDGKTLPQGVRGETVPRNSMALSNVAYAAVLTWANPHLTRLETQMLVPLFGETPAELGLVGQENELLKKLEAVPQYQTLFKQAYLDESQPFRLLNLTRAIASFERSLVSSHSAYDRKVYGKETLAMSESALRGKTLFFSERLECFHCHGGFNFSDATRHKNSSFTEVNFKNTGLYNLGGTGAYPIPNRGLYELNFQPQNMGRFKAPSLRNIAVSAPYMHDGSIATLSEVIDHYAAGGRTISSGPLAGEGSKNPYKSGFVKGFKLNAQEKADLLAFLESLTDPEFLSNPKFSNPWPASP</sequence>
<dbReference type="GO" id="GO:0004130">
    <property type="term" value="F:cytochrome-c peroxidase activity"/>
    <property type="evidence" value="ECO:0007669"/>
    <property type="project" value="TreeGrafter"/>
</dbReference>
<feature type="signal peptide" evidence="10">
    <location>
        <begin position="1"/>
        <end position="26"/>
    </location>
</feature>
<evidence type="ECO:0000256" key="2">
    <source>
        <dbReference type="ARBA" id="ARBA00022617"/>
    </source>
</evidence>
<name>A0A2M7G223_9BACT</name>
<keyword evidence="6" id="KW-0560">Oxidoreductase</keyword>
<dbReference type="InterPro" id="IPR026259">
    <property type="entry name" value="MauG/Cytc_peroxidase"/>
</dbReference>
<feature type="chain" id="PRO_5014805326" evidence="10">
    <location>
        <begin position="27"/>
        <end position="391"/>
    </location>
</feature>
<comment type="PTM">
    <text evidence="8">Binds 2 heme groups per subunit.</text>
</comment>
<keyword evidence="3 9" id="KW-0479">Metal-binding</keyword>
<feature type="binding site" description="axial binding residue" evidence="9">
    <location>
        <position position="87"/>
    </location>
    <ligand>
        <name>heme c</name>
        <dbReference type="ChEBI" id="CHEBI:61717"/>
        <label>1</label>
    </ligand>
    <ligandPart>
        <name>Fe</name>
        <dbReference type="ChEBI" id="CHEBI:18248"/>
    </ligandPart>
</feature>
<dbReference type="PIRSF" id="PIRSF000294">
    <property type="entry name" value="Cytochrome-c_peroxidase"/>
    <property type="match status" value="1"/>
</dbReference>
<feature type="binding site" description="axial binding residue" evidence="9">
    <location>
        <position position="241"/>
    </location>
    <ligand>
        <name>heme c</name>
        <dbReference type="ChEBI" id="CHEBI:61717"/>
        <label>2</label>
    </ligand>
    <ligandPart>
        <name>Fe</name>
        <dbReference type="ChEBI" id="CHEBI:18248"/>
    </ligandPart>
</feature>
<evidence type="ECO:0000256" key="1">
    <source>
        <dbReference type="ARBA" id="ARBA00004418"/>
    </source>
</evidence>
<evidence type="ECO:0000256" key="4">
    <source>
        <dbReference type="ARBA" id="ARBA00022729"/>
    </source>
</evidence>
<feature type="domain" description="Cytochrome c" evidence="11">
    <location>
        <begin position="221"/>
        <end position="373"/>
    </location>
</feature>
<evidence type="ECO:0000256" key="7">
    <source>
        <dbReference type="ARBA" id="ARBA00023004"/>
    </source>
</evidence>
<comment type="caution">
    <text evidence="12">The sequence shown here is derived from an EMBL/GenBank/DDBJ whole genome shotgun (WGS) entry which is preliminary data.</text>
</comment>
<dbReference type="InterPro" id="IPR051395">
    <property type="entry name" value="Cytochrome_c_Peroxidase/MauG"/>
</dbReference>
<keyword evidence="7 9" id="KW-0408">Iron</keyword>
<dbReference type="EMBL" id="PFFQ01000044">
    <property type="protein sequence ID" value="PIW15822.1"/>
    <property type="molecule type" value="Genomic_DNA"/>
</dbReference>
<reference evidence="12 13" key="1">
    <citation type="submission" date="2017-09" db="EMBL/GenBank/DDBJ databases">
        <title>Depth-based differentiation of microbial function through sediment-hosted aquifers and enrichment of novel symbionts in the deep terrestrial subsurface.</title>
        <authorList>
            <person name="Probst A.J."/>
            <person name="Ladd B."/>
            <person name="Jarett J.K."/>
            <person name="Geller-Mcgrath D.E."/>
            <person name="Sieber C.M."/>
            <person name="Emerson J.B."/>
            <person name="Anantharaman K."/>
            <person name="Thomas B.C."/>
            <person name="Malmstrom R."/>
            <person name="Stieglmeier M."/>
            <person name="Klingl A."/>
            <person name="Woyke T."/>
            <person name="Ryan C.M."/>
            <person name="Banfield J.F."/>
        </authorList>
    </citation>
    <scope>NUCLEOTIDE SEQUENCE [LARGE SCALE GENOMIC DNA]</scope>
    <source>
        <strain evidence="12">CG17_big_fil_post_rev_8_21_14_2_50_48_46</strain>
    </source>
</reference>
<dbReference type="Proteomes" id="UP000231019">
    <property type="component" value="Unassembled WGS sequence"/>
</dbReference>
<accession>A0A2M7G223</accession>
<dbReference type="SUPFAM" id="SSF46626">
    <property type="entry name" value="Cytochrome c"/>
    <property type="match status" value="2"/>
</dbReference>
<dbReference type="InterPro" id="IPR004852">
    <property type="entry name" value="Di-haem_cyt_c_peroxidsae"/>
</dbReference>
<feature type="binding site" description="covalent" evidence="8">
    <location>
        <position position="86"/>
    </location>
    <ligand>
        <name>heme c</name>
        <dbReference type="ChEBI" id="CHEBI:61717"/>
        <label>1</label>
    </ligand>
</feature>
<evidence type="ECO:0000259" key="11">
    <source>
        <dbReference type="PROSITE" id="PS51007"/>
    </source>
</evidence>
<keyword evidence="2 8" id="KW-0349">Heme</keyword>
<evidence type="ECO:0000256" key="9">
    <source>
        <dbReference type="PIRSR" id="PIRSR000294-2"/>
    </source>
</evidence>
<dbReference type="Pfam" id="PF03150">
    <property type="entry name" value="CCP_MauG"/>
    <property type="match status" value="1"/>
</dbReference>
<gene>
    <name evidence="12" type="ORF">COW36_15885</name>
</gene>
<dbReference type="GO" id="GO:0020037">
    <property type="term" value="F:heme binding"/>
    <property type="evidence" value="ECO:0007669"/>
    <property type="project" value="InterPro"/>
</dbReference>
<evidence type="ECO:0000256" key="3">
    <source>
        <dbReference type="ARBA" id="ARBA00022723"/>
    </source>
</evidence>
<dbReference type="GO" id="GO:0046872">
    <property type="term" value="F:metal ion binding"/>
    <property type="evidence" value="ECO:0007669"/>
    <property type="project" value="UniProtKB-KW"/>
</dbReference>
<evidence type="ECO:0000256" key="10">
    <source>
        <dbReference type="SAM" id="SignalP"/>
    </source>
</evidence>
<dbReference type="InterPro" id="IPR009056">
    <property type="entry name" value="Cyt_c-like_dom"/>
</dbReference>
<dbReference type="GO" id="GO:0009055">
    <property type="term" value="F:electron transfer activity"/>
    <property type="evidence" value="ECO:0007669"/>
    <property type="project" value="InterPro"/>
</dbReference>
<dbReference type="NCBIfam" id="TIGR04039">
    <property type="entry name" value="MXAN_0977_Heme2"/>
    <property type="match status" value="1"/>
</dbReference>
<evidence type="ECO:0000256" key="6">
    <source>
        <dbReference type="ARBA" id="ARBA00023002"/>
    </source>
</evidence>
<dbReference type="InterPro" id="IPR023929">
    <property type="entry name" value="MbnH-like"/>
</dbReference>
<dbReference type="PANTHER" id="PTHR30600:SF14">
    <property type="entry name" value="CYTOCHROME C PEROXIDASE"/>
    <property type="match status" value="1"/>
</dbReference>
<dbReference type="AlphaFoldDB" id="A0A2M7G223"/>
<dbReference type="InterPro" id="IPR036909">
    <property type="entry name" value="Cyt_c-like_dom_sf"/>
</dbReference>
<comment type="subcellular location">
    <subcellularLocation>
        <location evidence="1">Periplasm</location>
    </subcellularLocation>
</comment>
<evidence type="ECO:0000313" key="12">
    <source>
        <dbReference type="EMBL" id="PIW15822.1"/>
    </source>
</evidence>
<dbReference type="PROSITE" id="PS51257">
    <property type="entry name" value="PROKAR_LIPOPROTEIN"/>
    <property type="match status" value="1"/>
</dbReference>
<feature type="binding site" description="covalent" evidence="8">
    <location>
        <position position="237"/>
    </location>
    <ligand>
        <name>heme c</name>
        <dbReference type="ChEBI" id="CHEBI:61717"/>
        <label>2</label>
    </ligand>
</feature>
<proteinExistence type="predicted"/>
<protein>
    <submittedName>
        <fullName evidence="12">Di-heme enzyme</fullName>
    </submittedName>
</protein>
<dbReference type="GO" id="GO:0042597">
    <property type="term" value="C:periplasmic space"/>
    <property type="evidence" value="ECO:0007669"/>
    <property type="project" value="UniProtKB-SubCell"/>
</dbReference>
<evidence type="ECO:0000313" key="13">
    <source>
        <dbReference type="Proteomes" id="UP000231019"/>
    </source>
</evidence>
<dbReference type="PROSITE" id="PS51007">
    <property type="entry name" value="CYTC"/>
    <property type="match status" value="1"/>
</dbReference>
<dbReference type="Gene3D" id="1.10.760.10">
    <property type="entry name" value="Cytochrome c-like domain"/>
    <property type="match status" value="2"/>
</dbReference>
<comment type="cofactor">
    <cofactor evidence="8">
        <name>heme</name>
        <dbReference type="ChEBI" id="CHEBI:30413"/>
    </cofactor>
    <text evidence="8">Binds 2 heme groups.</text>
</comment>
<feature type="binding site" description="covalent" evidence="8">
    <location>
        <position position="240"/>
    </location>
    <ligand>
        <name>heme c</name>
        <dbReference type="ChEBI" id="CHEBI:61717"/>
        <label>2</label>
    </ligand>
</feature>
<keyword evidence="4 10" id="KW-0732">Signal</keyword>
<dbReference type="PANTHER" id="PTHR30600">
    <property type="entry name" value="CYTOCHROME C PEROXIDASE-RELATED"/>
    <property type="match status" value="1"/>
</dbReference>
<evidence type="ECO:0000256" key="8">
    <source>
        <dbReference type="PIRSR" id="PIRSR000294-1"/>
    </source>
</evidence>
<keyword evidence="5" id="KW-0574">Periplasm</keyword>
<feature type="binding site" description="covalent" evidence="8">
    <location>
        <position position="83"/>
    </location>
    <ligand>
        <name>heme c</name>
        <dbReference type="ChEBI" id="CHEBI:61717"/>
        <label>1</label>
    </ligand>
</feature>
<evidence type="ECO:0000256" key="5">
    <source>
        <dbReference type="ARBA" id="ARBA00022764"/>
    </source>
</evidence>